<dbReference type="InterPro" id="IPR043135">
    <property type="entry name" value="Fur_C"/>
</dbReference>
<keyword evidence="9" id="KW-1185">Reference proteome</keyword>
<evidence type="ECO:0000313" key="9">
    <source>
        <dbReference type="Proteomes" id="UP000094969"/>
    </source>
</evidence>
<comment type="similarity">
    <text evidence="1">Belongs to the Fur family.</text>
</comment>
<keyword evidence="4" id="KW-0805">Transcription regulation</keyword>
<comment type="cofactor">
    <cofactor evidence="7">
        <name>Zn(2+)</name>
        <dbReference type="ChEBI" id="CHEBI:29105"/>
    </cofactor>
    <text evidence="7">Binds 1 zinc ion per subunit.</text>
</comment>
<gene>
    <name evidence="8" type="ORF">BHK69_30560</name>
</gene>
<dbReference type="KEGG" id="bvv:BHK69_30560"/>
<accession>A0A1D7UCR8</accession>
<dbReference type="PANTHER" id="PTHR33202">
    <property type="entry name" value="ZINC UPTAKE REGULATION PROTEIN"/>
    <property type="match status" value="1"/>
</dbReference>
<reference evidence="8 9" key="1">
    <citation type="journal article" date="2015" name="Antonie Van Leeuwenhoek">
        <title>Bosea vaviloviae sp. nov., a new species of slow-growing rhizobia isolated from nodules of the relict species Vavilovia formosa (Stev.) Fed.</title>
        <authorList>
            <person name="Safronova V.I."/>
            <person name="Kuznetsova I.G."/>
            <person name="Sazanova A.L."/>
            <person name="Kimeklis A.K."/>
            <person name="Belimov A.A."/>
            <person name="Andronov E.E."/>
            <person name="Pinaev A.G."/>
            <person name="Chizhevskaya E.P."/>
            <person name="Pukhaev A.R."/>
            <person name="Popov K.P."/>
            <person name="Willems A."/>
            <person name="Tikhonovich I.A."/>
        </authorList>
    </citation>
    <scope>NUCLEOTIDE SEQUENCE [LARGE SCALE GENOMIC DNA]</scope>
    <source>
        <strain evidence="8 9">Vaf18</strain>
        <plasmid evidence="8">unnamed1</plasmid>
    </source>
</reference>
<dbReference type="AlphaFoldDB" id="A0A1D7UCR8"/>
<dbReference type="GO" id="GO:1900376">
    <property type="term" value="P:regulation of secondary metabolite biosynthetic process"/>
    <property type="evidence" value="ECO:0007669"/>
    <property type="project" value="TreeGrafter"/>
</dbReference>
<dbReference type="GO" id="GO:0000976">
    <property type="term" value="F:transcription cis-regulatory region binding"/>
    <property type="evidence" value="ECO:0007669"/>
    <property type="project" value="TreeGrafter"/>
</dbReference>
<feature type="binding site" evidence="7">
    <location>
        <position position="155"/>
    </location>
    <ligand>
        <name>Zn(2+)</name>
        <dbReference type="ChEBI" id="CHEBI:29105"/>
    </ligand>
</feature>
<dbReference type="GO" id="GO:0005829">
    <property type="term" value="C:cytosol"/>
    <property type="evidence" value="ECO:0007669"/>
    <property type="project" value="TreeGrafter"/>
</dbReference>
<geneLocation type="plasmid" evidence="8 9">
    <name>unnamed1</name>
</geneLocation>
<dbReference type="PANTHER" id="PTHR33202:SF6">
    <property type="entry name" value="ZINC UPTAKE REGULATION PROTEIN"/>
    <property type="match status" value="1"/>
</dbReference>
<name>A0A1D7UCR8_9HYPH</name>
<keyword evidence="2" id="KW-0678">Repressor</keyword>
<feature type="binding site" evidence="7">
    <location>
        <position position="152"/>
    </location>
    <ligand>
        <name>Zn(2+)</name>
        <dbReference type="ChEBI" id="CHEBI:29105"/>
    </ligand>
</feature>
<evidence type="ECO:0000313" key="8">
    <source>
        <dbReference type="EMBL" id="AOO85172.1"/>
    </source>
</evidence>
<dbReference type="EMBL" id="CP017148">
    <property type="protein sequence ID" value="AOO85172.1"/>
    <property type="molecule type" value="Genomic_DNA"/>
</dbReference>
<dbReference type="InterPro" id="IPR036388">
    <property type="entry name" value="WH-like_DNA-bd_sf"/>
</dbReference>
<dbReference type="SUPFAM" id="SSF46785">
    <property type="entry name" value="Winged helix' DNA-binding domain"/>
    <property type="match status" value="1"/>
</dbReference>
<evidence type="ECO:0000256" key="3">
    <source>
        <dbReference type="ARBA" id="ARBA00022833"/>
    </source>
</evidence>
<keyword evidence="8" id="KW-0614">Plasmid</keyword>
<keyword evidence="5" id="KW-0238">DNA-binding</keyword>
<evidence type="ECO:0000256" key="5">
    <source>
        <dbReference type="ARBA" id="ARBA00023125"/>
    </source>
</evidence>
<proteinExistence type="inferred from homology"/>
<keyword evidence="6" id="KW-0804">Transcription</keyword>
<dbReference type="Gene3D" id="3.30.1490.190">
    <property type="match status" value="1"/>
</dbReference>
<dbReference type="Proteomes" id="UP000094969">
    <property type="component" value="Plasmid unnamed1"/>
</dbReference>
<dbReference type="GO" id="GO:0045892">
    <property type="term" value="P:negative regulation of DNA-templated transcription"/>
    <property type="evidence" value="ECO:0007669"/>
    <property type="project" value="TreeGrafter"/>
</dbReference>
<evidence type="ECO:0000256" key="6">
    <source>
        <dbReference type="ARBA" id="ARBA00023163"/>
    </source>
</evidence>
<evidence type="ECO:0000256" key="1">
    <source>
        <dbReference type="ARBA" id="ARBA00007957"/>
    </source>
</evidence>
<feature type="binding site" evidence="7">
    <location>
        <position position="112"/>
    </location>
    <ligand>
        <name>Zn(2+)</name>
        <dbReference type="ChEBI" id="CHEBI:29105"/>
    </ligand>
</feature>
<evidence type="ECO:0000256" key="2">
    <source>
        <dbReference type="ARBA" id="ARBA00022491"/>
    </source>
</evidence>
<dbReference type="Pfam" id="PF01475">
    <property type="entry name" value="FUR"/>
    <property type="match status" value="1"/>
</dbReference>
<sequence>MDAASAHPVPARHDAAAFVARAEALCAGRGLRLTELRRSAVLALAQSQTPLGAYDLAERMSQGQRRVSPISVYRSLEFLIEIGLVHRIATRNAYVACEHAHGLDETVVFLICRSCGGVDEATSPALDRSLEVTAASNGFRPRHRIVELEGECADCQKTATTAVALA</sequence>
<dbReference type="InterPro" id="IPR002481">
    <property type="entry name" value="FUR"/>
</dbReference>
<feature type="binding site" evidence="7">
    <location>
        <position position="115"/>
    </location>
    <ligand>
        <name>Zn(2+)</name>
        <dbReference type="ChEBI" id="CHEBI:29105"/>
    </ligand>
</feature>
<dbReference type="Gene3D" id="1.10.10.10">
    <property type="entry name" value="Winged helix-like DNA-binding domain superfamily/Winged helix DNA-binding domain"/>
    <property type="match status" value="1"/>
</dbReference>
<dbReference type="GO" id="GO:0008270">
    <property type="term" value="F:zinc ion binding"/>
    <property type="evidence" value="ECO:0007669"/>
    <property type="project" value="TreeGrafter"/>
</dbReference>
<dbReference type="InterPro" id="IPR036390">
    <property type="entry name" value="WH_DNA-bd_sf"/>
</dbReference>
<dbReference type="OrthoDB" id="9801127at2"/>
<evidence type="ECO:0000256" key="4">
    <source>
        <dbReference type="ARBA" id="ARBA00023015"/>
    </source>
</evidence>
<evidence type="ECO:0000256" key="7">
    <source>
        <dbReference type="PIRSR" id="PIRSR602481-1"/>
    </source>
</evidence>
<organism evidence="8 9">
    <name type="scientific">Bosea vaviloviae</name>
    <dbReference type="NCBI Taxonomy" id="1526658"/>
    <lineage>
        <taxon>Bacteria</taxon>
        <taxon>Pseudomonadati</taxon>
        <taxon>Pseudomonadota</taxon>
        <taxon>Alphaproteobacteria</taxon>
        <taxon>Hyphomicrobiales</taxon>
        <taxon>Boseaceae</taxon>
        <taxon>Bosea</taxon>
    </lineage>
</organism>
<keyword evidence="7" id="KW-0479">Metal-binding</keyword>
<keyword evidence="3 7" id="KW-0862">Zinc</keyword>
<dbReference type="GO" id="GO:0003700">
    <property type="term" value="F:DNA-binding transcription factor activity"/>
    <property type="evidence" value="ECO:0007669"/>
    <property type="project" value="InterPro"/>
</dbReference>
<protein>
    <submittedName>
        <fullName evidence="8">Molybdate ABC transporter substrate-binding protein</fullName>
    </submittedName>
</protein>